<dbReference type="PANTHER" id="PTHR12677:SF49">
    <property type="entry name" value="TVP38_TMEM64 FAMILY MEMBRANE PROTEIN"/>
    <property type="match status" value="1"/>
</dbReference>
<feature type="transmembrane region" description="Helical" evidence="6">
    <location>
        <begin position="45"/>
        <end position="65"/>
    </location>
</feature>
<keyword evidence="4 6" id="KW-1133">Transmembrane helix</keyword>
<evidence type="ECO:0000256" key="1">
    <source>
        <dbReference type="ARBA" id="ARBA00004651"/>
    </source>
</evidence>
<accession>A0ABS6F370</accession>
<evidence type="ECO:0000256" key="5">
    <source>
        <dbReference type="ARBA" id="ARBA00023136"/>
    </source>
</evidence>
<name>A0ABS6F370_9CLOT</name>
<evidence type="ECO:0000313" key="8">
    <source>
        <dbReference type="EMBL" id="MBU5592751.1"/>
    </source>
</evidence>
<comment type="subcellular location">
    <subcellularLocation>
        <location evidence="1 6">Cell membrane</location>
        <topology evidence="1 6">Multi-pass membrane protein</topology>
    </subcellularLocation>
</comment>
<dbReference type="EMBL" id="JAHLQL010000005">
    <property type="protein sequence ID" value="MBU5592751.1"/>
    <property type="molecule type" value="Genomic_DNA"/>
</dbReference>
<feature type="transmembrane region" description="Helical" evidence="6">
    <location>
        <begin position="85"/>
        <end position="106"/>
    </location>
</feature>
<feature type="transmembrane region" description="Helical" evidence="6">
    <location>
        <begin position="6"/>
        <end position="24"/>
    </location>
</feature>
<reference evidence="8 9" key="1">
    <citation type="submission" date="2021-06" db="EMBL/GenBank/DDBJ databases">
        <authorList>
            <person name="Sun Q."/>
            <person name="Li D."/>
        </authorList>
    </citation>
    <scope>NUCLEOTIDE SEQUENCE [LARGE SCALE GENOMIC DNA]</scope>
    <source>
        <strain evidence="8 9">MSJ-4</strain>
    </source>
</reference>
<keyword evidence="9" id="KW-1185">Reference proteome</keyword>
<evidence type="ECO:0000256" key="3">
    <source>
        <dbReference type="ARBA" id="ARBA00022692"/>
    </source>
</evidence>
<keyword evidence="5 6" id="KW-0472">Membrane</keyword>
<comment type="caution">
    <text evidence="6">Lacks conserved residue(s) required for the propagation of feature annotation.</text>
</comment>
<proteinExistence type="inferred from homology"/>
<dbReference type="InterPro" id="IPR032816">
    <property type="entry name" value="VTT_dom"/>
</dbReference>
<comment type="caution">
    <text evidence="8">The sequence shown here is derived from an EMBL/GenBank/DDBJ whole genome shotgun (WGS) entry which is preliminary data.</text>
</comment>
<evidence type="ECO:0000256" key="2">
    <source>
        <dbReference type="ARBA" id="ARBA00022475"/>
    </source>
</evidence>
<organism evidence="8 9">
    <name type="scientific">Clostridium simiarum</name>
    <dbReference type="NCBI Taxonomy" id="2841506"/>
    <lineage>
        <taxon>Bacteria</taxon>
        <taxon>Bacillati</taxon>
        <taxon>Bacillota</taxon>
        <taxon>Clostridia</taxon>
        <taxon>Eubacteriales</taxon>
        <taxon>Clostridiaceae</taxon>
        <taxon>Clostridium</taxon>
    </lineage>
</organism>
<dbReference type="Proteomes" id="UP000736583">
    <property type="component" value="Unassembled WGS sequence"/>
</dbReference>
<evidence type="ECO:0000313" key="9">
    <source>
        <dbReference type="Proteomes" id="UP000736583"/>
    </source>
</evidence>
<evidence type="ECO:0000256" key="6">
    <source>
        <dbReference type="RuleBase" id="RU366058"/>
    </source>
</evidence>
<dbReference type="InterPro" id="IPR015414">
    <property type="entry name" value="TMEM64"/>
</dbReference>
<feature type="transmembrane region" description="Helical" evidence="6">
    <location>
        <begin position="192"/>
        <end position="210"/>
    </location>
</feature>
<gene>
    <name evidence="8" type="ORF">KQI89_13425</name>
</gene>
<keyword evidence="3 6" id="KW-0812">Transmembrane</keyword>
<evidence type="ECO:0000256" key="4">
    <source>
        <dbReference type="ARBA" id="ARBA00022989"/>
    </source>
</evidence>
<dbReference type="PANTHER" id="PTHR12677">
    <property type="entry name" value="GOLGI APPARATUS MEMBRANE PROTEIN TVP38-RELATED"/>
    <property type="match status" value="1"/>
</dbReference>
<dbReference type="RefSeq" id="WP_216457489.1">
    <property type="nucleotide sequence ID" value="NZ_JAHLQL010000005.1"/>
</dbReference>
<evidence type="ECO:0000259" key="7">
    <source>
        <dbReference type="Pfam" id="PF09335"/>
    </source>
</evidence>
<comment type="similarity">
    <text evidence="6">Belongs to the TVP38/TMEM64 family.</text>
</comment>
<sequence length="220" mass="24680">MSKRDKIRLVLGLFIIVFLVLLFINRHKLKEFTSLDSFINFVKGYGNYALLCFILIFSLKPLMVVVPSAMLSIASGVVFGPIKGFVINMVGFFLSGTLAFIISRFLGRDFVDKILKGKTLKLNNNMEKNGFKILFLLRLPPVLPYDPLSYTCGLTKIQYKPFIMASLLGVIPETLCYSYMGENIFNPLSAKFIIPLTIVIIATILSTVAFNKSKKISAEK</sequence>
<feature type="domain" description="VTT" evidence="7">
    <location>
        <begin position="66"/>
        <end position="182"/>
    </location>
</feature>
<dbReference type="Pfam" id="PF09335">
    <property type="entry name" value="VTT_dom"/>
    <property type="match status" value="1"/>
</dbReference>
<keyword evidence="2 6" id="KW-1003">Cell membrane</keyword>
<protein>
    <recommendedName>
        <fullName evidence="6">TVP38/TMEM64 family membrane protein</fullName>
    </recommendedName>
</protein>